<name>A0AAJ6CUH4_9CHLR</name>
<dbReference type="InterPro" id="IPR036721">
    <property type="entry name" value="RCK_C_sf"/>
</dbReference>
<dbReference type="PANTHER" id="PTHR43833:SF9">
    <property type="entry name" value="POTASSIUM CHANNEL PROTEIN YUGO-RELATED"/>
    <property type="match status" value="1"/>
</dbReference>
<protein>
    <submittedName>
        <fullName evidence="6">Potassium channel protein</fullName>
    </submittedName>
</protein>
<dbReference type="InterPro" id="IPR003148">
    <property type="entry name" value="RCK_N"/>
</dbReference>
<dbReference type="SUPFAM" id="SSF51735">
    <property type="entry name" value="NAD(P)-binding Rossmann-fold domains"/>
    <property type="match status" value="1"/>
</dbReference>
<organism evidence="6 7">
    <name type="scientific">Candidatus Lucifugimonas marina</name>
    <dbReference type="NCBI Taxonomy" id="3038979"/>
    <lineage>
        <taxon>Bacteria</taxon>
        <taxon>Bacillati</taxon>
        <taxon>Chloroflexota</taxon>
        <taxon>Dehalococcoidia</taxon>
        <taxon>SAR202 cluster</taxon>
        <taxon>Candidatus Lucifugimonadales</taxon>
        <taxon>Candidatus Lucifugimonadaceae</taxon>
        <taxon>Candidatus Lucifugimonas</taxon>
    </lineage>
</organism>
<feature type="transmembrane region" description="Helical" evidence="2">
    <location>
        <begin position="21"/>
        <end position="40"/>
    </location>
</feature>
<dbReference type="InterPro" id="IPR050721">
    <property type="entry name" value="Trk_Ktr_HKT_K-transport"/>
</dbReference>
<dbReference type="GO" id="GO:0006813">
    <property type="term" value="P:potassium ion transport"/>
    <property type="evidence" value="ECO:0007669"/>
    <property type="project" value="InterPro"/>
</dbReference>
<evidence type="ECO:0000259" key="4">
    <source>
        <dbReference type="PROSITE" id="PS51202"/>
    </source>
</evidence>
<evidence type="ECO:0000313" key="7">
    <source>
        <dbReference type="Proteomes" id="UP001219901"/>
    </source>
</evidence>
<dbReference type="Pfam" id="PF02080">
    <property type="entry name" value="TrkA_C"/>
    <property type="match status" value="1"/>
</dbReference>
<dbReference type="Proteomes" id="UP001321249">
    <property type="component" value="Unassembled WGS sequence"/>
</dbReference>
<keyword evidence="7" id="KW-1185">Reference proteome</keyword>
<dbReference type="GO" id="GO:0008324">
    <property type="term" value="F:monoatomic cation transmembrane transporter activity"/>
    <property type="evidence" value="ECO:0007669"/>
    <property type="project" value="InterPro"/>
</dbReference>
<dbReference type="Gene3D" id="1.10.287.70">
    <property type="match status" value="1"/>
</dbReference>
<keyword evidence="6" id="KW-0407">Ion channel</keyword>
<evidence type="ECO:0000259" key="3">
    <source>
        <dbReference type="PROSITE" id="PS51201"/>
    </source>
</evidence>
<evidence type="ECO:0000313" key="5">
    <source>
        <dbReference type="EMBL" id="MDG0866489.1"/>
    </source>
</evidence>
<dbReference type="InterPro" id="IPR036291">
    <property type="entry name" value="NAD(P)-bd_dom_sf"/>
</dbReference>
<keyword evidence="6" id="KW-0406">Ion transport</keyword>
<dbReference type="Proteomes" id="UP001219901">
    <property type="component" value="Chromosome"/>
</dbReference>
<evidence type="ECO:0000313" key="8">
    <source>
        <dbReference type="Proteomes" id="UP001321249"/>
    </source>
</evidence>
<dbReference type="PROSITE" id="PS51202">
    <property type="entry name" value="RCK_C"/>
    <property type="match status" value="1"/>
</dbReference>
<evidence type="ECO:0000313" key="6">
    <source>
        <dbReference type="EMBL" id="WFG40582.1"/>
    </source>
</evidence>
<dbReference type="SUPFAM" id="SSF81324">
    <property type="entry name" value="Voltage-gated potassium channels"/>
    <property type="match status" value="1"/>
</dbReference>
<evidence type="ECO:0000256" key="2">
    <source>
        <dbReference type="SAM" id="Phobius"/>
    </source>
</evidence>
<dbReference type="AlphaFoldDB" id="A0AAJ6CUH4"/>
<proteinExistence type="predicted"/>
<dbReference type="Pfam" id="PF07885">
    <property type="entry name" value="Ion_trans_2"/>
    <property type="match status" value="1"/>
</dbReference>
<dbReference type="RefSeq" id="WP_342823943.1">
    <property type="nucleotide sequence ID" value="NZ_CP046147.1"/>
</dbReference>
<keyword evidence="2" id="KW-0472">Membrane</keyword>
<dbReference type="EMBL" id="CP046147">
    <property type="protein sequence ID" value="WFG40582.1"/>
    <property type="molecule type" value="Genomic_DNA"/>
</dbReference>
<dbReference type="InterPro" id="IPR013099">
    <property type="entry name" value="K_chnl_dom"/>
</dbReference>
<dbReference type="Gene3D" id="3.30.70.1450">
    <property type="entry name" value="Regulator of K+ conductance, C-terminal domain"/>
    <property type="match status" value="1"/>
</dbReference>
<feature type="domain" description="RCK C-terminal" evidence="4">
    <location>
        <begin position="260"/>
        <end position="345"/>
    </location>
</feature>
<accession>A0AAJ6CUH4</accession>
<reference evidence="7 8" key="1">
    <citation type="submission" date="2019-11" db="EMBL/GenBank/DDBJ databases">
        <authorList>
            <person name="Cho J.-C."/>
        </authorList>
    </citation>
    <scope>NUCLEOTIDE SEQUENCE [LARGE SCALE GENOMIC DNA]</scope>
    <source>
        <strain evidence="6 7">JH1073</strain>
        <strain evidence="5 8">JH702</strain>
    </source>
</reference>
<dbReference type="EMBL" id="WMBE01000002">
    <property type="protein sequence ID" value="MDG0866489.1"/>
    <property type="molecule type" value="Genomic_DNA"/>
</dbReference>
<dbReference type="InterPro" id="IPR006037">
    <property type="entry name" value="RCK_C"/>
</dbReference>
<dbReference type="PROSITE" id="PS51201">
    <property type="entry name" value="RCK_N"/>
    <property type="match status" value="1"/>
</dbReference>
<dbReference type="PANTHER" id="PTHR43833">
    <property type="entry name" value="POTASSIUM CHANNEL PROTEIN 2-RELATED-RELATED"/>
    <property type="match status" value="1"/>
</dbReference>
<dbReference type="SUPFAM" id="SSF116726">
    <property type="entry name" value="TrkA C-terminal domain-like"/>
    <property type="match status" value="1"/>
</dbReference>
<gene>
    <name evidence="5" type="ORF">GKO46_05305</name>
    <name evidence="6" type="ORF">GKO48_13550</name>
</gene>
<sequence length="348" mass="37941">MMPRNRTHTSQSVALLRRLRIIVPVFMLVIGTGTIGYLLLENDFGVVDAFYQSVITVSTVGFGEVQTLSDASRLFTIVLILLGVSAFTFTFSILGEYVVAGEFRGSVRARKMRNKISSLNGHTIVCGYGRIGNRIAQEFRSVDQPIVVIDNDSEVTEQMKNNGWLVVDGDAGDDQALIDANIENASRLIAATGSDATNLMISLSARTLNPEIFIVSRADDESNEQKLLKAGANRVVPIYRSTGRRMAQLALRPNAVEFTDIALGDQEIELSIEDLIVEVGSALDGESLEKCITPEGANYMVIAVRRKNGALEMMPPTSTILSANDVIVVFGTRDQFSELESLTVSKIS</sequence>
<keyword evidence="2" id="KW-0812">Transmembrane</keyword>
<dbReference type="Pfam" id="PF02254">
    <property type="entry name" value="TrkA_N"/>
    <property type="match status" value="1"/>
</dbReference>
<keyword evidence="6" id="KW-0813">Transport</keyword>
<feature type="domain" description="RCK N-terminal" evidence="3">
    <location>
        <begin position="120"/>
        <end position="237"/>
    </location>
</feature>
<keyword evidence="2" id="KW-1133">Transmembrane helix</keyword>
<reference evidence="6" key="2">
    <citation type="journal article" date="2023" name="Nat. Commun.">
        <title>Cultivation of marine bacteria of the SAR202 clade.</title>
        <authorList>
            <person name="Lim Y."/>
            <person name="Seo J.H."/>
            <person name="Giovannoni S.J."/>
            <person name="Kang I."/>
            <person name="Cho J.C."/>
        </authorList>
    </citation>
    <scope>NUCLEOTIDE SEQUENCE</scope>
    <source>
        <strain evidence="6">JH1073</strain>
    </source>
</reference>
<dbReference type="GO" id="GO:0005886">
    <property type="term" value="C:plasma membrane"/>
    <property type="evidence" value="ECO:0007669"/>
    <property type="project" value="UniProtKB-SubCell"/>
</dbReference>
<comment type="subcellular location">
    <subcellularLocation>
        <location evidence="1">Cell membrane</location>
        <topology evidence="1">Multi-pass membrane protein</topology>
    </subcellularLocation>
</comment>
<evidence type="ECO:0000256" key="1">
    <source>
        <dbReference type="ARBA" id="ARBA00004651"/>
    </source>
</evidence>
<dbReference type="Gene3D" id="3.40.50.720">
    <property type="entry name" value="NAD(P)-binding Rossmann-like Domain"/>
    <property type="match status" value="1"/>
</dbReference>
<reference evidence="7" key="3">
    <citation type="submission" date="2023-06" db="EMBL/GenBank/DDBJ databases">
        <title>Pangenomics reveal diversification of enzyme families and niche specialization in globally abundant SAR202 bacteria.</title>
        <authorList>
            <person name="Saw J.H.W."/>
        </authorList>
    </citation>
    <scope>NUCLEOTIDE SEQUENCE [LARGE SCALE GENOMIC DNA]</scope>
    <source>
        <strain evidence="7">JH1073</strain>
    </source>
</reference>
<feature type="transmembrane region" description="Helical" evidence="2">
    <location>
        <begin position="74"/>
        <end position="100"/>
    </location>
</feature>